<protein>
    <submittedName>
        <fullName evidence="2">Uncharacterized protein</fullName>
    </submittedName>
</protein>
<feature type="compositionally biased region" description="Polar residues" evidence="1">
    <location>
        <begin position="141"/>
        <end position="153"/>
    </location>
</feature>
<sequence>MGIIHLKHSDWTVQIEILDCLQTFDREEALLVRLVVPFLPQTLSHDSIHLSVCPSYSTKICLLLRRARPPACTAALHRFIESAVLWRHLLSAQRTETLGDAPNLPQTTNTSPQSRHYLLLLLLPTAPSTYPLCSFAPNIQSSSTPHQQVQTKAPSPAGAPHYLTSPHQRAISYLRALGTSSLV</sequence>
<dbReference type="RefSeq" id="XP_060443669.1">
    <property type="nucleotide sequence ID" value="XM_060592180.1"/>
</dbReference>
<evidence type="ECO:0000256" key="1">
    <source>
        <dbReference type="SAM" id="MobiDB-lite"/>
    </source>
</evidence>
<reference evidence="2" key="1">
    <citation type="submission" date="2021-06" db="EMBL/GenBank/DDBJ databases">
        <title>Comparative genomics, transcriptomics and evolutionary studies reveal genomic signatures of adaptation to plant cell wall in hemibiotrophic fungi.</title>
        <authorList>
            <consortium name="DOE Joint Genome Institute"/>
            <person name="Baroncelli R."/>
            <person name="Diaz J.F."/>
            <person name="Benocci T."/>
            <person name="Peng M."/>
            <person name="Battaglia E."/>
            <person name="Haridas S."/>
            <person name="Andreopoulos W."/>
            <person name="Labutti K."/>
            <person name="Pangilinan J."/>
            <person name="Floch G.L."/>
            <person name="Makela M.R."/>
            <person name="Henrissat B."/>
            <person name="Grigoriev I.V."/>
            <person name="Crouch J.A."/>
            <person name="De Vries R.P."/>
            <person name="Sukno S.A."/>
            <person name="Thon M.R."/>
        </authorList>
    </citation>
    <scope>NUCLEOTIDE SEQUENCE</scope>
    <source>
        <strain evidence="2">CBS 102054</strain>
    </source>
</reference>
<name>A0AAJ0ECR4_9PEZI</name>
<gene>
    <name evidence="2" type="ORF">BDP81DRAFT_44742</name>
</gene>
<dbReference type="EMBL" id="JAHMHQ010000013">
    <property type="protein sequence ID" value="KAK1635062.1"/>
    <property type="molecule type" value="Genomic_DNA"/>
</dbReference>
<feature type="region of interest" description="Disordered" evidence="1">
    <location>
        <begin position="141"/>
        <end position="162"/>
    </location>
</feature>
<comment type="caution">
    <text evidence="2">The sequence shown here is derived from an EMBL/GenBank/DDBJ whole genome shotgun (WGS) entry which is preliminary data.</text>
</comment>
<dbReference type="GeneID" id="85477042"/>
<proteinExistence type="predicted"/>
<organism evidence="2 3">
    <name type="scientific">Colletotrichum phormii</name>
    <dbReference type="NCBI Taxonomy" id="359342"/>
    <lineage>
        <taxon>Eukaryota</taxon>
        <taxon>Fungi</taxon>
        <taxon>Dikarya</taxon>
        <taxon>Ascomycota</taxon>
        <taxon>Pezizomycotina</taxon>
        <taxon>Sordariomycetes</taxon>
        <taxon>Hypocreomycetidae</taxon>
        <taxon>Glomerellales</taxon>
        <taxon>Glomerellaceae</taxon>
        <taxon>Colletotrichum</taxon>
        <taxon>Colletotrichum acutatum species complex</taxon>
    </lineage>
</organism>
<evidence type="ECO:0000313" key="2">
    <source>
        <dbReference type="EMBL" id="KAK1635062.1"/>
    </source>
</evidence>
<evidence type="ECO:0000313" key="3">
    <source>
        <dbReference type="Proteomes" id="UP001243989"/>
    </source>
</evidence>
<keyword evidence="3" id="KW-1185">Reference proteome</keyword>
<dbReference type="Proteomes" id="UP001243989">
    <property type="component" value="Unassembled WGS sequence"/>
</dbReference>
<dbReference type="AlphaFoldDB" id="A0AAJ0ECR4"/>
<accession>A0AAJ0ECR4</accession>